<dbReference type="KEGG" id="css:Cst_c19100"/>
<keyword evidence="2" id="KW-1185">Reference proteome</keyword>
<gene>
    <name evidence="1" type="ordered locus">Cst_c19100</name>
</gene>
<evidence type="ECO:0000313" key="1">
    <source>
        <dbReference type="EMBL" id="AGC68887.1"/>
    </source>
</evidence>
<dbReference type="AlphaFoldDB" id="L7VQ03"/>
<sequence length="37" mass="4216">MAYGLCEIRQNRLNVPADEKELSHVIQESPFSKLSVL</sequence>
<accession>L7VQ03</accession>
<dbReference type="PATRIC" id="fig|1121335.3.peg.1909"/>
<proteinExistence type="predicted"/>
<name>L7VQ03_THES1</name>
<evidence type="ECO:0000313" key="2">
    <source>
        <dbReference type="Proteomes" id="UP000011220"/>
    </source>
</evidence>
<reference evidence="1 2" key="1">
    <citation type="journal article" date="2013" name="Genome Announc.">
        <title>Complete genome sequence of Clostridium stercorarium subsp. stercorarium strain DSM 8532, a thermophilic degrader of plant cell wall fibers.</title>
        <authorList>
            <person name="Poehlein A."/>
            <person name="Zverlov V.V."/>
            <person name="Daniel R."/>
            <person name="Schwarz W.H."/>
            <person name="Liebl W."/>
        </authorList>
    </citation>
    <scope>NUCLEOTIDE SEQUENCE [LARGE SCALE GENOMIC DNA]</scope>
    <source>
        <strain evidence="2">ATCC 35414 / DSM 8532 / NCIMB 11754</strain>
    </source>
</reference>
<dbReference type="EMBL" id="CP004044">
    <property type="protein sequence ID" value="AGC68887.1"/>
    <property type="molecule type" value="Genomic_DNA"/>
</dbReference>
<protein>
    <submittedName>
        <fullName evidence="1">Uncharacterized protein</fullName>
    </submittedName>
</protein>
<dbReference type="Proteomes" id="UP000011220">
    <property type="component" value="Chromosome"/>
</dbReference>
<dbReference type="STRING" id="1121335.Cst_c19100"/>
<organism evidence="1 2">
    <name type="scientific">Thermoclostridium stercorarium (strain ATCC 35414 / DSM 8532 / NCIMB 11754)</name>
    <name type="common">Clostridium stercorarium</name>
    <dbReference type="NCBI Taxonomy" id="1121335"/>
    <lineage>
        <taxon>Bacteria</taxon>
        <taxon>Bacillati</taxon>
        <taxon>Bacillota</taxon>
        <taxon>Clostridia</taxon>
        <taxon>Eubacteriales</taxon>
        <taxon>Oscillospiraceae</taxon>
        <taxon>Thermoclostridium</taxon>
    </lineage>
</organism>